<organism evidence="2 3">
    <name type="scientific">Rosa chinensis</name>
    <name type="common">China rose</name>
    <dbReference type="NCBI Taxonomy" id="74649"/>
    <lineage>
        <taxon>Eukaryota</taxon>
        <taxon>Viridiplantae</taxon>
        <taxon>Streptophyta</taxon>
        <taxon>Embryophyta</taxon>
        <taxon>Tracheophyta</taxon>
        <taxon>Spermatophyta</taxon>
        <taxon>Magnoliopsida</taxon>
        <taxon>eudicotyledons</taxon>
        <taxon>Gunneridae</taxon>
        <taxon>Pentapetalae</taxon>
        <taxon>rosids</taxon>
        <taxon>fabids</taxon>
        <taxon>Rosales</taxon>
        <taxon>Rosaceae</taxon>
        <taxon>Rosoideae</taxon>
        <taxon>Rosoideae incertae sedis</taxon>
        <taxon>Rosa</taxon>
    </lineage>
</organism>
<keyword evidence="1" id="KW-1133">Transmembrane helix</keyword>
<proteinExistence type="predicted"/>
<protein>
    <submittedName>
        <fullName evidence="2">Uncharacterized protein</fullName>
    </submittedName>
</protein>
<keyword evidence="1" id="KW-0812">Transmembrane</keyword>
<dbReference type="Gramene" id="PRQ60803">
    <property type="protein sequence ID" value="PRQ60803"/>
    <property type="gene ID" value="RchiOBHm_Chr0c39g0503191"/>
</dbReference>
<comment type="caution">
    <text evidence="2">The sequence shown here is derived from an EMBL/GenBank/DDBJ whole genome shotgun (WGS) entry which is preliminary data.</text>
</comment>
<dbReference type="Proteomes" id="UP000238479">
    <property type="component" value="Unassembled WGS sequence"/>
</dbReference>
<evidence type="ECO:0000313" key="2">
    <source>
        <dbReference type="EMBL" id="PRQ60803.1"/>
    </source>
</evidence>
<sequence length="89" mass="10448">MLCLLSRFLKELFQLYHAKYHWRCASLHWILVTFEFRGLNSLKNEVADFGTCGQISSFIVWNSGNLVCSVLYCIARLFLLVLYRYAFEG</sequence>
<evidence type="ECO:0000256" key="1">
    <source>
        <dbReference type="SAM" id="Phobius"/>
    </source>
</evidence>
<evidence type="ECO:0000313" key="3">
    <source>
        <dbReference type="Proteomes" id="UP000238479"/>
    </source>
</evidence>
<gene>
    <name evidence="2" type="ORF">RchiOBHm_Chr0c39g0503191</name>
</gene>
<reference evidence="2 3" key="1">
    <citation type="journal article" date="2018" name="Nat. Genet.">
        <title>The Rosa genome provides new insights in the design of modern roses.</title>
        <authorList>
            <person name="Bendahmane M."/>
        </authorList>
    </citation>
    <scope>NUCLEOTIDE SEQUENCE [LARGE SCALE GENOMIC DNA]</scope>
    <source>
        <strain evidence="3">cv. Old Blush</strain>
    </source>
</reference>
<keyword evidence="3" id="KW-1185">Reference proteome</keyword>
<dbReference type="EMBL" id="PDCK01000034">
    <property type="protein sequence ID" value="PRQ60803.1"/>
    <property type="molecule type" value="Genomic_DNA"/>
</dbReference>
<dbReference type="AlphaFoldDB" id="A0A2P6SQ66"/>
<keyword evidence="1" id="KW-0472">Membrane</keyword>
<feature type="transmembrane region" description="Helical" evidence="1">
    <location>
        <begin position="59"/>
        <end position="83"/>
    </location>
</feature>
<accession>A0A2P6SQ66</accession>
<name>A0A2P6SQ66_ROSCH</name>